<dbReference type="AlphaFoldDB" id="A0A6L5YM60"/>
<protein>
    <submittedName>
        <fullName evidence="3">Replication initiator protein A</fullName>
    </submittedName>
</protein>
<sequence length="367" mass="41210">MEFNYYYGAEAEQFSFIRIPKVMLTEEKFSSLSLASKILYGVLLDRMSLSVKNGWLDEEQRVFIIFKIEEIQELLGFSKKKSIEYLGELEAFGLVEKKRRGLGLPSILYIKSFMTASSEHGTSRGVEIDTSVSEKIGSISDENEAEGVDEACFSEGKVVIAALKSTENSRFQGKTIKSSEESCVRSVDLGTSGGVEITLQEVSELEPQEVSIQAPLKINTNINNTYMSNTKSNLILSAEEGMGLDEMRAYSEIIKANIEYDCLLARYSYEKDLVHGIYELILEMVLCKNEYVVIASSSYPAELVKSKFLKLDYSHVEYVLGCFQSNTTKVKNIKKYLLAALFNASSTISGYYRAEVNHDMPQFVIAK</sequence>
<accession>A0A6L5YM60</accession>
<dbReference type="Pfam" id="PF19481">
    <property type="entry name" value="DUF6017"/>
    <property type="match status" value="1"/>
</dbReference>
<comment type="caution">
    <text evidence="3">The sequence shown here is derived from an EMBL/GenBank/DDBJ whole genome shotgun (WGS) entry which is preliminary data.</text>
</comment>
<dbReference type="RefSeq" id="WP_154498821.1">
    <property type="nucleotide sequence ID" value="NZ_VUMU01000025.1"/>
</dbReference>
<dbReference type="EMBL" id="VUMU01000025">
    <property type="protein sequence ID" value="MST59239.1"/>
    <property type="molecule type" value="Genomic_DNA"/>
</dbReference>
<evidence type="ECO:0000259" key="1">
    <source>
        <dbReference type="Pfam" id="PF06970"/>
    </source>
</evidence>
<dbReference type="Proteomes" id="UP000476055">
    <property type="component" value="Unassembled WGS sequence"/>
</dbReference>
<dbReference type="InterPro" id="IPR046059">
    <property type="entry name" value="DUF6017"/>
</dbReference>
<keyword evidence="4" id="KW-1185">Reference proteome</keyword>
<evidence type="ECO:0000313" key="4">
    <source>
        <dbReference type="Proteomes" id="UP000476055"/>
    </source>
</evidence>
<gene>
    <name evidence="3" type="ORF">FYJ59_13515</name>
</gene>
<feature type="domain" description="Replication initiator A N-terminal" evidence="1">
    <location>
        <begin position="15"/>
        <end position="89"/>
    </location>
</feature>
<organism evidence="3 4">
    <name type="scientific">Waltera intestinalis</name>
    <dbReference type="NCBI Taxonomy" id="2606635"/>
    <lineage>
        <taxon>Bacteria</taxon>
        <taxon>Bacillati</taxon>
        <taxon>Bacillota</taxon>
        <taxon>Clostridia</taxon>
        <taxon>Lachnospirales</taxon>
        <taxon>Lachnospiraceae</taxon>
        <taxon>Waltera</taxon>
    </lineage>
</organism>
<reference evidence="3 4" key="1">
    <citation type="submission" date="2019-08" db="EMBL/GenBank/DDBJ databases">
        <title>In-depth cultivation of the pig gut microbiome towards novel bacterial diversity and tailored functional studies.</title>
        <authorList>
            <person name="Wylensek D."/>
            <person name="Hitch T.C.A."/>
            <person name="Clavel T."/>
        </authorList>
    </citation>
    <scope>NUCLEOTIDE SEQUENCE [LARGE SCALE GENOMIC DNA]</scope>
    <source>
        <strain evidence="3 4">WCA3-601-WT-6H</strain>
    </source>
</reference>
<feature type="domain" description="DUF6017" evidence="2">
    <location>
        <begin position="240"/>
        <end position="360"/>
    </location>
</feature>
<evidence type="ECO:0000313" key="3">
    <source>
        <dbReference type="EMBL" id="MST59239.1"/>
    </source>
</evidence>
<evidence type="ECO:0000259" key="2">
    <source>
        <dbReference type="Pfam" id="PF19481"/>
    </source>
</evidence>
<dbReference type="Pfam" id="PF06970">
    <property type="entry name" value="RepA_N"/>
    <property type="match status" value="1"/>
</dbReference>
<name>A0A6L5YM60_9FIRM</name>
<dbReference type="InterPro" id="IPR010724">
    <property type="entry name" value="RepA_N"/>
</dbReference>
<proteinExistence type="predicted"/>